<comment type="caution">
    <text evidence="1">The sequence shown here is derived from an EMBL/GenBank/DDBJ whole genome shotgun (WGS) entry which is preliminary data.</text>
</comment>
<dbReference type="Proteomes" id="UP001341840">
    <property type="component" value="Unassembled WGS sequence"/>
</dbReference>
<sequence length="302" mass="33725">SLMASWMVIKEEELIDSFNDLKLGVGESNGIAHLGQLQISSDFKSSIREAQQQMATEELYKMLPTQDGKVQGEVSKDGEGIWSLVVRMASFYAMVNMLAPLVHRGRAKLQHAVRTAADRFGAVLTVQSGSIACLILFTYRTGKATGFSVFRSDLPVRSGLNRQSLERKWPERMKGTKGSQQNLEVHCWTRCVRNSEAMRTHLDVGGTPKRRFRHRCCPGCGVKCANDLSCESQWIRGEGTGPGDSRVPKEFVQTQLLDHKLQCQSSQRHTRTLVSSSRIRYRETSASQLVCQGYAEVPPRGC</sequence>
<evidence type="ECO:0000313" key="2">
    <source>
        <dbReference type="Proteomes" id="UP001341840"/>
    </source>
</evidence>
<evidence type="ECO:0000313" key="1">
    <source>
        <dbReference type="EMBL" id="MED6212483.1"/>
    </source>
</evidence>
<organism evidence="1 2">
    <name type="scientific">Stylosanthes scabra</name>
    <dbReference type="NCBI Taxonomy" id="79078"/>
    <lineage>
        <taxon>Eukaryota</taxon>
        <taxon>Viridiplantae</taxon>
        <taxon>Streptophyta</taxon>
        <taxon>Embryophyta</taxon>
        <taxon>Tracheophyta</taxon>
        <taxon>Spermatophyta</taxon>
        <taxon>Magnoliopsida</taxon>
        <taxon>eudicotyledons</taxon>
        <taxon>Gunneridae</taxon>
        <taxon>Pentapetalae</taxon>
        <taxon>rosids</taxon>
        <taxon>fabids</taxon>
        <taxon>Fabales</taxon>
        <taxon>Fabaceae</taxon>
        <taxon>Papilionoideae</taxon>
        <taxon>50 kb inversion clade</taxon>
        <taxon>dalbergioids sensu lato</taxon>
        <taxon>Dalbergieae</taxon>
        <taxon>Pterocarpus clade</taxon>
        <taxon>Stylosanthes</taxon>
    </lineage>
</organism>
<dbReference type="EMBL" id="JASCZI010242991">
    <property type="protein sequence ID" value="MED6212483.1"/>
    <property type="molecule type" value="Genomic_DNA"/>
</dbReference>
<feature type="non-terminal residue" evidence="1">
    <location>
        <position position="1"/>
    </location>
</feature>
<reference evidence="1 2" key="1">
    <citation type="journal article" date="2023" name="Plants (Basel)">
        <title>Bridging the Gap: Combining Genomics and Transcriptomics Approaches to Understand Stylosanthes scabra, an Orphan Legume from the Brazilian Caatinga.</title>
        <authorList>
            <person name="Ferreira-Neto J.R.C."/>
            <person name="da Silva M.D."/>
            <person name="Binneck E."/>
            <person name="de Melo N.F."/>
            <person name="da Silva R.H."/>
            <person name="de Melo A.L.T.M."/>
            <person name="Pandolfi V."/>
            <person name="Bustamante F.O."/>
            <person name="Brasileiro-Vidal A.C."/>
            <person name="Benko-Iseppon A.M."/>
        </authorList>
    </citation>
    <scope>NUCLEOTIDE SEQUENCE [LARGE SCALE GENOMIC DNA]</scope>
    <source>
        <tissue evidence="1">Leaves</tissue>
    </source>
</reference>
<keyword evidence="2" id="KW-1185">Reference proteome</keyword>
<name>A0ABU6YV57_9FABA</name>
<proteinExistence type="predicted"/>
<accession>A0ABU6YV57</accession>
<protein>
    <submittedName>
        <fullName evidence="1">Uncharacterized protein</fullName>
    </submittedName>
</protein>
<gene>
    <name evidence="1" type="ORF">PIB30_083756</name>
</gene>